<evidence type="ECO:0000256" key="4">
    <source>
        <dbReference type="ARBA" id="ARBA00022692"/>
    </source>
</evidence>
<comment type="similarity">
    <text evidence="2 7">Belongs to the ExbD/TolR family.</text>
</comment>
<keyword evidence="7" id="KW-0653">Protein transport</keyword>
<dbReference type="GO" id="GO:0015031">
    <property type="term" value="P:protein transport"/>
    <property type="evidence" value="ECO:0007669"/>
    <property type="project" value="UniProtKB-KW"/>
</dbReference>
<keyword evidence="4 7" id="KW-0812">Transmembrane</keyword>
<evidence type="ECO:0000256" key="6">
    <source>
        <dbReference type="ARBA" id="ARBA00023136"/>
    </source>
</evidence>
<dbReference type="PANTHER" id="PTHR30558">
    <property type="entry name" value="EXBD MEMBRANE COMPONENT OF PMF-DRIVEN MACROMOLECULE IMPORT SYSTEM"/>
    <property type="match status" value="1"/>
</dbReference>
<dbReference type="Gene3D" id="3.30.420.270">
    <property type="match status" value="1"/>
</dbReference>
<keyword evidence="6 8" id="KW-0472">Membrane</keyword>
<accession>A0A1E5XL78</accession>
<comment type="subcellular location">
    <subcellularLocation>
        <location evidence="1">Cell membrane</location>
        <topology evidence="1">Single-pass membrane protein</topology>
    </subcellularLocation>
    <subcellularLocation>
        <location evidence="7">Cell membrane</location>
        <topology evidence="7">Single-pass type II membrane protein</topology>
    </subcellularLocation>
</comment>
<dbReference type="Pfam" id="PF02472">
    <property type="entry name" value="ExbD"/>
    <property type="match status" value="1"/>
</dbReference>
<gene>
    <name evidence="9" type="ORF">VW23_026155</name>
</gene>
<evidence type="ECO:0000313" key="10">
    <source>
        <dbReference type="Proteomes" id="UP000095463"/>
    </source>
</evidence>
<dbReference type="RefSeq" id="WP_069911393.1">
    <property type="nucleotide sequence ID" value="NZ_LAJE02000288.1"/>
</dbReference>
<organism evidence="9 10">
    <name type="scientific">Devosia insulae DS-56</name>
    <dbReference type="NCBI Taxonomy" id="1116389"/>
    <lineage>
        <taxon>Bacteria</taxon>
        <taxon>Pseudomonadati</taxon>
        <taxon>Pseudomonadota</taxon>
        <taxon>Alphaproteobacteria</taxon>
        <taxon>Hyphomicrobiales</taxon>
        <taxon>Devosiaceae</taxon>
        <taxon>Devosia</taxon>
    </lineage>
</organism>
<evidence type="ECO:0000256" key="3">
    <source>
        <dbReference type="ARBA" id="ARBA00022475"/>
    </source>
</evidence>
<evidence type="ECO:0000256" key="1">
    <source>
        <dbReference type="ARBA" id="ARBA00004162"/>
    </source>
</evidence>
<reference evidence="9 10" key="1">
    <citation type="journal article" date="2015" name="Genome Announc.">
        <title>Genome Assemblies of Three Soil-Associated Devosia species: D. insulae, D. limi, and D. soli.</title>
        <authorList>
            <person name="Hassan Y.I."/>
            <person name="Lepp D."/>
            <person name="Zhou T."/>
        </authorList>
    </citation>
    <scope>NUCLEOTIDE SEQUENCE [LARGE SCALE GENOMIC DNA]</scope>
    <source>
        <strain evidence="9 10">DS-56</strain>
    </source>
</reference>
<evidence type="ECO:0008006" key="11">
    <source>
        <dbReference type="Google" id="ProtNLM"/>
    </source>
</evidence>
<keyword evidence="3" id="KW-1003">Cell membrane</keyword>
<evidence type="ECO:0000313" key="9">
    <source>
        <dbReference type="EMBL" id="OEO29335.1"/>
    </source>
</evidence>
<protein>
    <recommendedName>
        <fullName evidence="11">Protein TolR</fullName>
    </recommendedName>
</protein>
<evidence type="ECO:0000256" key="2">
    <source>
        <dbReference type="ARBA" id="ARBA00005811"/>
    </source>
</evidence>
<evidence type="ECO:0000256" key="8">
    <source>
        <dbReference type="SAM" id="Phobius"/>
    </source>
</evidence>
<dbReference type="AlphaFoldDB" id="A0A1E5XL78"/>
<feature type="transmembrane region" description="Helical" evidence="8">
    <location>
        <begin position="31"/>
        <end position="52"/>
    </location>
</feature>
<dbReference type="GO" id="GO:0022857">
    <property type="term" value="F:transmembrane transporter activity"/>
    <property type="evidence" value="ECO:0007669"/>
    <property type="project" value="InterPro"/>
</dbReference>
<dbReference type="InterPro" id="IPR003400">
    <property type="entry name" value="ExbD"/>
</dbReference>
<comment type="caution">
    <text evidence="9">The sequence shown here is derived from an EMBL/GenBank/DDBJ whole genome shotgun (WGS) entry which is preliminary data.</text>
</comment>
<keyword evidence="7" id="KW-0813">Transport</keyword>
<proteinExistence type="inferred from homology"/>
<evidence type="ECO:0000256" key="7">
    <source>
        <dbReference type="RuleBase" id="RU003879"/>
    </source>
</evidence>
<dbReference type="Proteomes" id="UP000095463">
    <property type="component" value="Unassembled WGS sequence"/>
</dbReference>
<dbReference type="EMBL" id="LAJE02000288">
    <property type="protein sequence ID" value="OEO29335.1"/>
    <property type="molecule type" value="Genomic_DNA"/>
</dbReference>
<dbReference type="OrthoDB" id="9798629at2"/>
<sequence>MDSMSNGWGNRRGKSRFAPQSQINVTPFVDVMLVLLIVFMVTAPLMAVTVPVELAKSAATPKVDAAPLTVTVQSDGAIFIGDTPVSKEAVVAMIRELSNGETDQRIYLRGAKDVSYQQVMEIMGLIDAAGFSRIGLVGASG</sequence>
<keyword evidence="10" id="KW-1185">Reference proteome</keyword>
<dbReference type="PANTHER" id="PTHR30558:SF9">
    <property type="entry name" value="BIOPOLYMER TRANSPORT PROTEIN EXBD"/>
    <property type="match status" value="1"/>
</dbReference>
<dbReference type="GO" id="GO:0005886">
    <property type="term" value="C:plasma membrane"/>
    <property type="evidence" value="ECO:0007669"/>
    <property type="project" value="UniProtKB-SubCell"/>
</dbReference>
<keyword evidence="5 8" id="KW-1133">Transmembrane helix</keyword>
<name>A0A1E5XL78_9HYPH</name>
<evidence type="ECO:0000256" key="5">
    <source>
        <dbReference type="ARBA" id="ARBA00022989"/>
    </source>
</evidence>